<keyword evidence="1" id="KW-0812">Transmembrane</keyword>
<feature type="transmembrane region" description="Helical" evidence="1">
    <location>
        <begin position="100"/>
        <end position="120"/>
    </location>
</feature>
<evidence type="ECO:0000313" key="3">
    <source>
        <dbReference type="EMBL" id="QDV56331.1"/>
    </source>
</evidence>
<accession>A0A518ITB9</accession>
<feature type="transmembrane region" description="Helical" evidence="1">
    <location>
        <begin position="320"/>
        <end position="341"/>
    </location>
</feature>
<dbReference type="RefSeq" id="WP_145284644.1">
    <property type="nucleotide sequence ID" value="NZ_CP036318.1"/>
</dbReference>
<organism evidence="3 4">
    <name type="scientific">Rosistilla oblonga</name>
    <dbReference type="NCBI Taxonomy" id="2527990"/>
    <lineage>
        <taxon>Bacteria</taxon>
        <taxon>Pseudomonadati</taxon>
        <taxon>Planctomycetota</taxon>
        <taxon>Planctomycetia</taxon>
        <taxon>Pirellulales</taxon>
        <taxon>Pirellulaceae</taxon>
        <taxon>Rosistilla</taxon>
    </lineage>
</organism>
<dbReference type="AlphaFoldDB" id="A0A518ITB9"/>
<sequence>MTAAIKTTPAAAEGSEARKRIVSLDQFRGYTVAGMLLVNFLASFSVSPAVLKHHHDYCSYADTIMPQFLFAVGFAFRLTFGRRVQRDGAAAANWRMVRRLLGLMLVSIVIYNVSPPASTWEELVALGPAGILPELLKRNWFQTLMHIAVTSLWILPVIAATARVRCLWMVGSAIAHVLLSYWFNYAWVNTSPNGIDGGPLGFLTWSVPTVMGTLVCDAVMAAAGRAPLLRLASWGCGLILLGYAMSCGTRMYDVTPTLPISASDSKLADDPVLPTAAQFHRWWDAKAWSDRLAEPPFVAPPDQSHRKWNYWMMSQRGGTLSYVTFCAGVSVLVYLLFYIACDRFTLRWSFFQTFGTNALAAYVLHEMVGMAVKPFIPRDSPGWYVASGLLLFFLITWTFVRSLEKQKIFLRL</sequence>
<feature type="transmembrane region" description="Helical" evidence="1">
    <location>
        <begin position="353"/>
        <end position="376"/>
    </location>
</feature>
<gene>
    <name evidence="3" type="ORF">Mal33_23130</name>
</gene>
<dbReference type="PANTHER" id="PTHR31061">
    <property type="entry name" value="LD22376P"/>
    <property type="match status" value="1"/>
</dbReference>
<feature type="transmembrane region" description="Helical" evidence="1">
    <location>
        <begin position="140"/>
        <end position="159"/>
    </location>
</feature>
<evidence type="ECO:0000256" key="1">
    <source>
        <dbReference type="SAM" id="Phobius"/>
    </source>
</evidence>
<protein>
    <recommendedName>
        <fullName evidence="2">Heparan-alpha-glucosaminide N-acetyltransferase catalytic domain-containing protein</fullName>
    </recommendedName>
</protein>
<feature type="transmembrane region" description="Helical" evidence="1">
    <location>
        <begin position="63"/>
        <end position="80"/>
    </location>
</feature>
<dbReference type="Pfam" id="PF07786">
    <property type="entry name" value="HGSNAT_cat"/>
    <property type="match status" value="1"/>
</dbReference>
<evidence type="ECO:0000313" key="4">
    <source>
        <dbReference type="Proteomes" id="UP000316770"/>
    </source>
</evidence>
<reference evidence="3 4" key="1">
    <citation type="submission" date="2019-02" db="EMBL/GenBank/DDBJ databases">
        <title>Deep-cultivation of Planctomycetes and their phenomic and genomic characterization uncovers novel biology.</title>
        <authorList>
            <person name="Wiegand S."/>
            <person name="Jogler M."/>
            <person name="Boedeker C."/>
            <person name="Pinto D."/>
            <person name="Vollmers J."/>
            <person name="Rivas-Marin E."/>
            <person name="Kohn T."/>
            <person name="Peeters S.H."/>
            <person name="Heuer A."/>
            <person name="Rast P."/>
            <person name="Oberbeckmann S."/>
            <person name="Bunk B."/>
            <person name="Jeske O."/>
            <person name="Meyerdierks A."/>
            <person name="Storesund J.E."/>
            <person name="Kallscheuer N."/>
            <person name="Luecker S."/>
            <person name="Lage O.M."/>
            <person name="Pohl T."/>
            <person name="Merkel B.J."/>
            <person name="Hornburger P."/>
            <person name="Mueller R.-W."/>
            <person name="Bruemmer F."/>
            <person name="Labrenz M."/>
            <person name="Spormann A.M."/>
            <person name="Op den Camp H."/>
            <person name="Overmann J."/>
            <person name="Amann R."/>
            <person name="Jetten M.S.M."/>
            <person name="Mascher T."/>
            <person name="Medema M.H."/>
            <person name="Devos D.P."/>
            <person name="Kaster A.-K."/>
            <person name="Ovreas L."/>
            <person name="Rohde M."/>
            <person name="Galperin M.Y."/>
            <person name="Jogler C."/>
        </authorList>
    </citation>
    <scope>NUCLEOTIDE SEQUENCE [LARGE SCALE GENOMIC DNA]</scope>
    <source>
        <strain evidence="3 4">Mal33</strain>
    </source>
</reference>
<feature type="transmembrane region" description="Helical" evidence="1">
    <location>
        <begin position="231"/>
        <end position="252"/>
    </location>
</feature>
<feature type="domain" description="Heparan-alpha-glucosaminide N-acetyltransferase catalytic" evidence="2">
    <location>
        <begin position="20"/>
        <end position="188"/>
    </location>
</feature>
<name>A0A518ITB9_9BACT</name>
<dbReference type="Proteomes" id="UP000316770">
    <property type="component" value="Chromosome"/>
</dbReference>
<evidence type="ECO:0000259" key="2">
    <source>
        <dbReference type="Pfam" id="PF07786"/>
    </source>
</evidence>
<feature type="transmembrane region" description="Helical" evidence="1">
    <location>
        <begin position="203"/>
        <end position="224"/>
    </location>
</feature>
<dbReference type="InterPro" id="IPR012429">
    <property type="entry name" value="HGSNAT_cat"/>
</dbReference>
<feature type="transmembrane region" description="Helical" evidence="1">
    <location>
        <begin position="166"/>
        <end position="183"/>
    </location>
</feature>
<keyword evidence="1" id="KW-1133">Transmembrane helix</keyword>
<proteinExistence type="predicted"/>
<dbReference type="EMBL" id="CP036318">
    <property type="protein sequence ID" value="QDV56331.1"/>
    <property type="molecule type" value="Genomic_DNA"/>
</dbReference>
<keyword evidence="1" id="KW-0472">Membrane</keyword>
<feature type="transmembrane region" description="Helical" evidence="1">
    <location>
        <begin position="382"/>
        <end position="400"/>
    </location>
</feature>
<keyword evidence="4" id="KW-1185">Reference proteome</keyword>
<dbReference type="PANTHER" id="PTHR31061:SF24">
    <property type="entry name" value="LD22376P"/>
    <property type="match status" value="1"/>
</dbReference>
<feature type="transmembrane region" description="Helical" evidence="1">
    <location>
        <begin position="27"/>
        <end position="51"/>
    </location>
</feature>